<dbReference type="InterPro" id="IPR020846">
    <property type="entry name" value="MFS_dom"/>
</dbReference>
<feature type="transmembrane region" description="Helical" evidence="5">
    <location>
        <begin position="423"/>
        <end position="446"/>
    </location>
</feature>
<protein>
    <submittedName>
        <fullName evidence="7">Putative HC-toxin efflux carrier TOXA</fullName>
    </submittedName>
</protein>
<feature type="transmembrane region" description="Helical" evidence="5">
    <location>
        <begin position="366"/>
        <end position="386"/>
    </location>
</feature>
<dbReference type="EMBL" id="CVMT01000007">
    <property type="protein sequence ID" value="CRG90101.1"/>
    <property type="molecule type" value="Genomic_DNA"/>
</dbReference>
<sequence length="571" mass="60739">MNKVCDTQNSKILEETKTSRQIDCEEISGEESSGSNNESQYPSASKIILIVVAIYLAAFLVALDQTIIGVAIPKITDQFKSVSDIGWYGSAYFLTSTALQPSYGRIYKLFSVKWSFLAAVTIFEIGSLVCGVAPSSTVLIVGRAIAGVGVGGIFSGALVIISRTVPLAKRPLVFGIYGLVWGLASIVGPLLGGAFTDGASWRWCFYINLPVGGFSIAVILWILHIPRGTSDSGIPSWKRIGELDLVGASLLIPAIICLILALQWGGNIYPWRNSRIIGLFVGFGVMALLFVISQIYLESDSARYGTTDDKGGKATLPPWILKQRTICSAALFAFFFSGGFFLLVYYLPIYFQCVKGSSAMTSGLQILPFMLATVISSVGVGLLVTAVGYYTPFLIASSALVVIGAGLVTLYDVDISTGKWIGYQIVLGMGAGACLQVPMTAVQTVLRTEDIPVGTAAITFFQTLGSTIFIAVGQSVFQNSLTAGIHGHAPGIDANIIIGAGATDMRSTLTTLGQLDALPGVIESYVDGLRDTYRLSMALMIVAFVAACFLEWRSIKTGGKSEDQGSIANHS</sequence>
<organism evidence="7 8">
    <name type="scientific">Talaromyces islandicus</name>
    <name type="common">Penicillium islandicum</name>
    <dbReference type="NCBI Taxonomy" id="28573"/>
    <lineage>
        <taxon>Eukaryota</taxon>
        <taxon>Fungi</taxon>
        <taxon>Dikarya</taxon>
        <taxon>Ascomycota</taxon>
        <taxon>Pezizomycotina</taxon>
        <taxon>Eurotiomycetes</taxon>
        <taxon>Eurotiomycetidae</taxon>
        <taxon>Eurotiales</taxon>
        <taxon>Trichocomaceae</taxon>
        <taxon>Talaromyces</taxon>
        <taxon>Talaromyces sect. Islandici</taxon>
    </lineage>
</organism>
<keyword evidence="2 5" id="KW-0812">Transmembrane</keyword>
<evidence type="ECO:0000256" key="2">
    <source>
        <dbReference type="ARBA" id="ARBA00022692"/>
    </source>
</evidence>
<feature type="transmembrane region" description="Helical" evidence="5">
    <location>
        <begin position="326"/>
        <end position="346"/>
    </location>
</feature>
<dbReference type="SUPFAM" id="SSF103473">
    <property type="entry name" value="MFS general substrate transporter"/>
    <property type="match status" value="1"/>
</dbReference>
<dbReference type="PANTHER" id="PTHR23501">
    <property type="entry name" value="MAJOR FACILITATOR SUPERFAMILY"/>
    <property type="match status" value="1"/>
</dbReference>
<dbReference type="InterPro" id="IPR011701">
    <property type="entry name" value="MFS"/>
</dbReference>
<feature type="transmembrane region" description="Helical" evidence="5">
    <location>
        <begin position="453"/>
        <end position="472"/>
    </location>
</feature>
<dbReference type="PROSITE" id="PS50850">
    <property type="entry name" value="MFS"/>
    <property type="match status" value="1"/>
</dbReference>
<name>A0A0U1M500_TALIS</name>
<keyword evidence="3 5" id="KW-1133">Transmembrane helix</keyword>
<accession>A0A0U1M500</accession>
<evidence type="ECO:0000313" key="7">
    <source>
        <dbReference type="EMBL" id="CRG90101.1"/>
    </source>
</evidence>
<feature type="transmembrane region" description="Helical" evidence="5">
    <location>
        <begin position="203"/>
        <end position="223"/>
    </location>
</feature>
<dbReference type="Proteomes" id="UP000054383">
    <property type="component" value="Unassembled WGS sequence"/>
</dbReference>
<feature type="domain" description="Major facilitator superfamily (MFS) profile" evidence="6">
    <location>
        <begin position="50"/>
        <end position="555"/>
    </location>
</feature>
<dbReference type="InterPro" id="IPR036259">
    <property type="entry name" value="MFS_trans_sf"/>
</dbReference>
<dbReference type="FunFam" id="1.20.1720.10:FF:000012">
    <property type="entry name" value="MFS toxin efflux pump (AflT)"/>
    <property type="match status" value="1"/>
</dbReference>
<feature type="transmembrane region" description="Helical" evidence="5">
    <location>
        <begin position="140"/>
        <end position="160"/>
    </location>
</feature>
<evidence type="ECO:0000256" key="5">
    <source>
        <dbReference type="SAM" id="Phobius"/>
    </source>
</evidence>
<proteinExistence type="predicted"/>
<feature type="transmembrane region" description="Helical" evidence="5">
    <location>
        <begin position="115"/>
        <end position="134"/>
    </location>
</feature>
<dbReference type="PRINTS" id="PR01036">
    <property type="entry name" value="TCRTETB"/>
</dbReference>
<dbReference type="Gene3D" id="1.20.1250.20">
    <property type="entry name" value="MFS general substrate transporter like domains"/>
    <property type="match status" value="2"/>
</dbReference>
<feature type="transmembrane region" description="Helical" evidence="5">
    <location>
        <begin position="85"/>
        <end position="103"/>
    </location>
</feature>
<feature type="transmembrane region" description="Helical" evidence="5">
    <location>
        <begin position="393"/>
        <end position="411"/>
    </location>
</feature>
<dbReference type="Pfam" id="PF07690">
    <property type="entry name" value="MFS_1"/>
    <property type="match status" value="1"/>
</dbReference>
<dbReference type="OMA" id="IPGWVWR"/>
<keyword evidence="4 5" id="KW-0472">Membrane</keyword>
<feature type="transmembrane region" description="Helical" evidence="5">
    <location>
        <begin position="276"/>
        <end position="297"/>
    </location>
</feature>
<evidence type="ECO:0000259" key="6">
    <source>
        <dbReference type="PROSITE" id="PS50850"/>
    </source>
</evidence>
<evidence type="ECO:0000256" key="1">
    <source>
        <dbReference type="ARBA" id="ARBA00004141"/>
    </source>
</evidence>
<feature type="transmembrane region" description="Helical" evidence="5">
    <location>
        <begin position="172"/>
        <end position="191"/>
    </location>
</feature>
<dbReference type="CDD" id="cd17502">
    <property type="entry name" value="MFS_Azr1_MDR_like"/>
    <property type="match status" value="1"/>
</dbReference>
<feature type="transmembrane region" description="Helical" evidence="5">
    <location>
        <begin position="47"/>
        <end position="73"/>
    </location>
</feature>
<dbReference type="PANTHER" id="PTHR23501:SF198">
    <property type="entry name" value="AZOLE RESISTANCE PROTEIN 1-RELATED"/>
    <property type="match status" value="1"/>
</dbReference>
<dbReference type="OrthoDB" id="10021397at2759"/>
<dbReference type="FunFam" id="1.20.1250.20:FF:000196">
    <property type="entry name" value="MFS toxin efflux pump (AflT)"/>
    <property type="match status" value="1"/>
</dbReference>
<comment type="subcellular location">
    <subcellularLocation>
        <location evidence="1">Membrane</location>
        <topology evidence="1">Multi-pass membrane protein</topology>
    </subcellularLocation>
</comment>
<keyword evidence="8" id="KW-1185">Reference proteome</keyword>
<feature type="transmembrane region" description="Helical" evidence="5">
    <location>
        <begin position="533"/>
        <end position="552"/>
    </location>
</feature>
<gene>
    <name evidence="7" type="ORF">PISL3812_07142</name>
</gene>
<evidence type="ECO:0000256" key="4">
    <source>
        <dbReference type="ARBA" id="ARBA00023136"/>
    </source>
</evidence>
<dbReference type="GO" id="GO:0005886">
    <property type="term" value="C:plasma membrane"/>
    <property type="evidence" value="ECO:0007669"/>
    <property type="project" value="TreeGrafter"/>
</dbReference>
<reference evidence="7 8" key="1">
    <citation type="submission" date="2015-04" db="EMBL/GenBank/DDBJ databases">
        <authorList>
            <person name="Syromyatnikov M.Y."/>
            <person name="Popov V.N."/>
        </authorList>
    </citation>
    <scope>NUCLEOTIDE SEQUENCE [LARGE SCALE GENOMIC DNA]</scope>
    <source>
        <strain evidence="7">WF-38-12</strain>
    </source>
</reference>
<dbReference type="GO" id="GO:0022857">
    <property type="term" value="F:transmembrane transporter activity"/>
    <property type="evidence" value="ECO:0007669"/>
    <property type="project" value="InterPro"/>
</dbReference>
<feature type="transmembrane region" description="Helical" evidence="5">
    <location>
        <begin position="243"/>
        <end position="264"/>
    </location>
</feature>
<evidence type="ECO:0000313" key="8">
    <source>
        <dbReference type="Proteomes" id="UP000054383"/>
    </source>
</evidence>
<evidence type="ECO:0000256" key="3">
    <source>
        <dbReference type="ARBA" id="ARBA00022989"/>
    </source>
</evidence>
<dbReference type="AlphaFoldDB" id="A0A0U1M500"/>